<organism evidence="1 2">
    <name type="scientific">Actinia tenebrosa</name>
    <name type="common">Australian red waratah sea anemone</name>
    <dbReference type="NCBI Taxonomy" id="6105"/>
    <lineage>
        <taxon>Eukaryota</taxon>
        <taxon>Metazoa</taxon>
        <taxon>Cnidaria</taxon>
        <taxon>Anthozoa</taxon>
        <taxon>Hexacorallia</taxon>
        <taxon>Actiniaria</taxon>
        <taxon>Actiniidae</taxon>
        <taxon>Actinia</taxon>
    </lineage>
</organism>
<dbReference type="AlphaFoldDB" id="A0A6P8HXI3"/>
<evidence type="ECO:0000313" key="2">
    <source>
        <dbReference type="RefSeq" id="XP_031557297.1"/>
    </source>
</evidence>
<evidence type="ECO:0000313" key="1">
    <source>
        <dbReference type="Proteomes" id="UP000515163"/>
    </source>
</evidence>
<dbReference type="InParanoid" id="A0A6P8HXI3"/>
<proteinExistence type="predicted"/>
<protein>
    <submittedName>
        <fullName evidence="2">Uncharacterized protein LOC116293931</fullName>
    </submittedName>
</protein>
<name>A0A6P8HXI3_ACTTE</name>
<keyword evidence="1" id="KW-1185">Reference proteome</keyword>
<dbReference type="KEGG" id="aten:116293931"/>
<dbReference type="GeneID" id="116293931"/>
<accession>A0A6P8HXI3</accession>
<reference evidence="2" key="1">
    <citation type="submission" date="2025-08" db="UniProtKB">
        <authorList>
            <consortium name="RefSeq"/>
        </authorList>
    </citation>
    <scope>IDENTIFICATION</scope>
    <source>
        <tissue evidence="2">Tentacle</tissue>
    </source>
</reference>
<dbReference type="RefSeq" id="XP_031557297.1">
    <property type="nucleotide sequence ID" value="XM_031701437.1"/>
</dbReference>
<dbReference type="OrthoDB" id="10284522at2759"/>
<dbReference type="Proteomes" id="UP000515163">
    <property type="component" value="Unplaced"/>
</dbReference>
<sequence length="293" mass="33050">MSVGAHSETRSASTQLPSRARIVRVISPLHLLIPAGCHDEPDVVNTTNHADQRPHLLRPVLRKLLLMLDGIQLLSALEVKVKCGAMRVVFVKSDREKHLLRCSVVCDITRGKVHVKLRTPLVVPKTTSLAMLRNALETVNRILNQLVPLGNSVLTSLLSANILKAIIFGKDNVDDQLSDRPNAEESQKINALMASLLCLDITLRLTKDIKVILKRKERFRISKKTNVELEARNGMQSFKEPRNRFQQKKVSNSIAKLYEWIRKTRGRSVTCQVLELVSHLDYYCENEIVASTN</sequence>
<gene>
    <name evidence="2" type="primary">LOC116293931</name>
</gene>